<proteinExistence type="predicted"/>
<reference evidence="2 3" key="2">
    <citation type="submission" date="2007-01" db="EMBL/GenBank/DDBJ databases">
        <title>Sequencing of the draft genome and assembly of Thermosinus carboxydivorans Nor1.</title>
        <authorList>
            <consortium name="US DOE Joint Genome Institute (JGI-PGF)"/>
            <person name="Copeland A."/>
            <person name="Lucas S."/>
            <person name="Lapidus A."/>
            <person name="Barry K."/>
            <person name="Glavina del Rio T."/>
            <person name="Dalin E."/>
            <person name="Tice H."/>
            <person name="Bruce D."/>
            <person name="Pitluck S."/>
            <person name="Richardson P."/>
        </authorList>
    </citation>
    <scope>NUCLEOTIDE SEQUENCE [LARGE SCALE GENOMIC DNA]</scope>
    <source>
        <strain evidence="2 3">Nor1</strain>
    </source>
</reference>
<accession>A1HQA0</accession>
<dbReference type="RefSeq" id="WP_007289208.1">
    <property type="nucleotide sequence ID" value="NZ_AAWL01000007.1"/>
</dbReference>
<keyword evidence="1" id="KW-0472">Membrane</keyword>
<reference evidence="2 3" key="1">
    <citation type="submission" date="2007-01" db="EMBL/GenBank/DDBJ databases">
        <title>Annotation of the draft genome assembly of Thermosinus carboxydivorans Nor1.</title>
        <authorList>
            <consortium name="US DOE Joint Genome Institute (JGI-ORNL)"/>
            <person name="Larimer F."/>
            <person name="Land M."/>
            <person name="Hauser L."/>
        </authorList>
    </citation>
    <scope>NUCLEOTIDE SEQUENCE [LARGE SCALE GENOMIC DNA]</scope>
    <source>
        <strain evidence="2 3">Nor1</strain>
    </source>
</reference>
<comment type="caution">
    <text evidence="2">The sequence shown here is derived from an EMBL/GenBank/DDBJ whole genome shotgun (WGS) entry which is preliminary data.</text>
</comment>
<dbReference type="AlphaFoldDB" id="A1HQA0"/>
<evidence type="ECO:0008006" key="4">
    <source>
        <dbReference type="Google" id="ProtNLM"/>
    </source>
</evidence>
<evidence type="ECO:0000313" key="3">
    <source>
        <dbReference type="Proteomes" id="UP000005139"/>
    </source>
</evidence>
<dbReference type="Pfam" id="PF04165">
    <property type="entry name" value="DUF401"/>
    <property type="match status" value="1"/>
</dbReference>
<dbReference type="InterPro" id="IPR007294">
    <property type="entry name" value="DUF401"/>
</dbReference>
<name>A1HQA0_9FIRM</name>
<dbReference type="eggNOG" id="COG1906">
    <property type="taxonomic scope" value="Bacteria"/>
</dbReference>
<evidence type="ECO:0000256" key="1">
    <source>
        <dbReference type="SAM" id="Phobius"/>
    </source>
</evidence>
<dbReference type="PANTHER" id="PTHR39556">
    <property type="entry name" value="PROTEIN, PUTATIVE-RELATED"/>
    <property type="match status" value="1"/>
</dbReference>
<protein>
    <recommendedName>
        <fullName evidence="4">DUF401 family protein</fullName>
    </recommendedName>
</protein>
<gene>
    <name evidence="2" type="ORF">TcarDRAFT_1115</name>
</gene>
<keyword evidence="3" id="KW-1185">Reference proteome</keyword>
<evidence type="ECO:0000313" key="2">
    <source>
        <dbReference type="EMBL" id="EAX47709.1"/>
    </source>
</evidence>
<keyword evidence="1" id="KW-1133">Transmembrane helix</keyword>
<feature type="transmembrane region" description="Helical" evidence="1">
    <location>
        <begin position="98"/>
        <end position="123"/>
    </location>
</feature>
<dbReference type="Proteomes" id="UP000005139">
    <property type="component" value="Unassembled WGS sequence"/>
</dbReference>
<dbReference type="PANTHER" id="PTHR39556:SF1">
    <property type="entry name" value="PROTEIN, PUTATIVE-RELATED"/>
    <property type="match status" value="1"/>
</dbReference>
<sequence length="178" mass="19766">MISILAIICTLAVIVILLNRKIKMGYAMLAGSSVLFFASGPQLSKLTTAITATLTTHSTWEIIFALYFVMCLEYQLRTSGTIDGFMSVSRQIFKSDRYLLAMMPAFLGFLPSLGGAIFSAPLVENAGKAYGLSAETKTVINYWFRHVWEFTNPIFTGMLLASKLSGIPLVRWFRTWPG</sequence>
<organism evidence="2 3">
    <name type="scientific">Thermosinus carboxydivorans Nor1</name>
    <dbReference type="NCBI Taxonomy" id="401526"/>
    <lineage>
        <taxon>Bacteria</taxon>
        <taxon>Bacillati</taxon>
        <taxon>Bacillota</taxon>
        <taxon>Negativicutes</taxon>
        <taxon>Selenomonadales</taxon>
        <taxon>Sporomusaceae</taxon>
        <taxon>Thermosinus</taxon>
    </lineage>
</organism>
<dbReference type="EMBL" id="AAWL01000007">
    <property type="protein sequence ID" value="EAX47709.1"/>
    <property type="molecule type" value="Genomic_DNA"/>
</dbReference>
<feature type="transmembrane region" description="Helical" evidence="1">
    <location>
        <begin position="154"/>
        <end position="173"/>
    </location>
</feature>
<keyword evidence="1" id="KW-0812">Transmembrane</keyword>